<dbReference type="Proteomes" id="UP000318667">
    <property type="component" value="Unassembled WGS sequence"/>
</dbReference>
<sequence length="65" mass="7393">MAVVILLFQYVMNYEIGPLPLIESMMDVTLFGDGWSDIMLPISLMLLITVLYMGIGINLGERDRR</sequence>
<keyword evidence="3" id="KW-1185">Reference proteome</keyword>
<feature type="transmembrane region" description="Helical" evidence="1">
    <location>
        <begin position="38"/>
        <end position="59"/>
    </location>
</feature>
<protein>
    <recommendedName>
        <fullName evidence="4">ABC-2 type transport system permease protein</fullName>
    </recommendedName>
</protein>
<evidence type="ECO:0008006" key="4">
    <source>
        <dbReference type="Google" id="ProtNLM"/>
    </source>
</evidence>
<comment type="caution">
    <text evidence="2">The sequence shown here is derived from an EMBL/GenBank/DDBJ whole genome shotgun (WGS) entry which is preliminary data.</text>
</comment>
<evidence type="ECO:0000256" key="1">
    <source>
        <dbReference type="SAM" id="Phobius"/>
    </source>
</evidence>
<evidence type="ECO:0000313" key="3">
    <source>
        <dbReference type="Proteomes" id="UP000318667"/>
    </source>
</evidence>
<accession>A0A562K672</accession>
<gene>
    <name evidence="2" type="ORF">IQ19_00372</name>
</gene>
<organism evidence="2 3">
    <name type="scientific">Cytobacillus oceanisediminis</name>
    <dbReference type="NCBI Taxonomy" id="665099"/>
    <lineage>
        <taxon>Bacteria</taxon>
        <taxon>Bacillati</taxon>
        <taxon>Bacillota</taxon>
        <taxon>Bacilli</taxon>
        <taxon>Bacillales</taxon>
        <taxon>Bacillaceae</taxon>
        <taxon>Cytobacillus</taxon>
    </lineage>
</organism>
<keyword evidence="1" id="KW-1133">Transmembrane helix</keyword>
<dbReference type="EMBL" id="VLKI01000001">
    <property type="protein sequence ID" value="TWH90922.1"/>
    <property type="molecule type" value="Genomic_DNA"/>
</dbReference>
<dbReference type="GeneID" id="65401658"/>
<reference evidence="2 3" key="1">
    <citation type="journal article" date="2015" name="Stand. Genomic Sci.">
        <title>Genomic Encyclopedia of Bacterial and Archaeal Type Strains, Phase III: the genomes of soil and plant-associated and newly described type strains.</title>
        <authorList>
            <person name="Whitman W.B."/>
            <person name="Woyke T."/>
            <person name="Klenk H.P."/>
            <person name="Zhou Y."/>
            <person name="Lilburn T.G."/>
            <person name="Beck B.J."/>
            <person name="De Vos P."/>
            <person name="Vandamme P."/>
            <person name="Eisen J.A."/>
            <person name="Garrity G."/>
            <person name="Hugenholtz P."/>
            <person name="Kyrpides N.C."/>
        </authorList>
    </citation>
    <scope>NUCLEOTIDE SEQUENCE [LARGE SCALE GENOMIC DNA]</scope>
    <source>
        <strain evidence="2 3">CGMCC 1.10115</strain>
    </source>
</reference>
<evidence type="ECO:0000313" key="2">
    <source>
        <dbReference type="EMBL" id="TWH90922.1"/>
    </source>
</evidence>
<dbReference type="AlphaFoldDB" id="A0A562K672"/>
<dbReference type="RefSeq" id="WP_242020858.1">
    <property type="nucleotide sequence ID" value="NZ_CBCSDC010000025.1"/>
</dbReference>
<name>A0A562K672_9BACI</name>
<proteinExistence type="predicted"/>
<keyword evidence="1" id="KW-0812">Transmembrane</keyword>
<keyword evidence="1" id="KW-0472">Membrane</keyword>